<accession>A0A370I2Z1</accession>
<dbReference type="InterPro" id="IPR018958">
    <property type="entry name" value="Knr4/Smi1-like_dom"/>
</dbReference>
<dbReference type="AlphaFoldDB" id="A0A370I2Z1"/>
<feature type="domain" description="Knr4/Smi1-like" evidence="1">
    <location>
        <begin position="39"/>
        <end position="147"/>
    </location>
</feature>
<organism evidence="2 3">
    <name type="scientific">Nocardia pseudobrasiliensis</name>
    <dbReference type="NCBI Taxonomy" id="45979"/>
    <lineage>
        <taxon>Bacteria</taxon>
        <taxon>Bacillati</taxon>
        <taxon>Actinomycetota</taxon>
        <taxon>Actinomycetes</taxon>
        <taxon>Mycobacteriales</taxon>
        <taxon>Nocardiaceae</taxon>
        <taxon>Nocardia</taxon>
    </lineage>
</organism>
<reference evidence="2 3" key="1">
    <citation type="submission" date="2018-07" db="EMBL/GenBank/DDBJ databases">
        <title>Genomic Encyclopedia of Type Strains, Phase IV (KMG-IV): sequencing the most valuable type-strain genomes for metagenomic binning, comparative biology and taxonomic classification.</title>
        <authorList>
            <person name="Goeker M."/>
        </authorList>
    </citation>
    <scope>NUCLEOTIDE SEQUENCE [LARGE SCALE GENOMIC DNA]</scope>
    <source>
        <strain evidence="2 3">DSM 44290</strain>
    </source>
</reference>
<name>A0A370I2Z1_9NOCA</name>
<keyword evidence="3" id="KW-1185">Reference proteome</keyword>
<dbReference type="RefSeq" id="WP_147288004.1">
    <property type="nucleotide sequence ID" value="NZ_QQBC01000007.1"/>
</dbReference>
<evidence type="ECO:0000313" key="2">
    <source>
        <dbReference type="EMBL" id="RDI65109.1"/>
    </source>
</evidence>
<evidence type="ECO:0000259" key="1">
    <source>
        <dbReference type="SMART" id="SM00860"/>
    </source>
</evidence>
<dbReference type="SMART" id="SM00860">
    <property type="entry name" value="SMI1_KNR4"/>
    <property type="match status" value="2"/>
</dbReference>
<feature type="domain" description="Knr4/Smi1-like" evidence="1">
    <location>
        <begin position="205"/>
        <end position="329"/>
    </location>
</feature>
<dbReference type="STRING" id="1210086.GCA_001613105_03189"/>
<dbReference type="InterPro" id="IPR037883">
    <property type="entry name" value="Knr4/Smi1-like_sf"/>
</dbReference>
<proteinExistence type="predicted"/>
<sequence>MGEPLGREAWQELVGCMVEQKRRLRIYDEYESDTAPNPGATEARLRAAEARLGRPLDPQYRELLSVADGWQDFHITYTLLGTDEIGRGLRWESGLANAEIWFDDPARYQLVIENDNGYLGTIFLDGGSVVSLPPDETYPDLYTYFLHELESMTVTADQAILGDYSEPWWGRSLRGDPPTIAEIVAKVVELTQIVEPTRPSPLRPGAAPAELSALDRDLGGALDPEHRELLAVSNGLSTPTWGLGDVLSSVEIRDGARWREALVQRQFEEDRSHRERLSSHRSCLLPDPEEPAPVLQRIGLIPAVPFAVTPVALYGVDVRDGRVRDLLRDPSIARPGDSRSSEGTVREHLLRGCWHLWWDLGHPAGPVD</sequence>
<gene>
    <name evidence="2" type="ORF">DFR76_107487</name>
</gene>
<evidence type="ECO:0000313" key="3">
    <source>
        <dbReference type="Proteomes" id="UP000254869"/>
    </source>
</evidence>
<dbReference type="SUPFAM" id="SSF160631">
    <property type="entry name" value="SMI1/KNR4-like"/>
    <property type="match status" value="1"/>
</dbReference>
<dbReference type="Proteomes" id="UP000254869">
    <property type="component" value="Unassembled WGS sequence"/>
</dbReference>
<comment type="caution">
    <text evidence="2">The sequence shown here is derived from an EMBL/GenBank/DDBJ whole genome shotgun (WGS) entry which is preliminary data.</text>
</comment>
<protein>
    <recommendedName>
        <fullName evidence="1">Knr4/Smi1-like domain-containing protein</fullName>
    </recommendedName>
</protein>
<dbReference type="EMBL" id="QQBC01000007">
    <property type="protein sequence ID" value="RDI65109.1"/>
    <property type="molecule type" value="Genomic_DNA"/>
</dbReference>